<accession>A0A139AAP2</accession>
<feature type="transmembrane region" description="Helical" evidence="1">
    <location>
        <begin position="55"/>
        <end position="76"/>
    </location>
</feature>
<proteinExistence type="predicted"/>
<evidence type="ECO:0000313" key="2">
    <source>
        <dbReference type="EMBL" id="KXS13778.1"/>
    </source>
</evidence>
<name>A0A139AAP2_GONPJ</name>
<sequence>MDSIIFPPPSAMSFKSLTGAVTFAAISATEIGCLAVIAALWLYRLHSSILHPLTSTVKIIGCMVILSSQYAAMFAVDQTTCAIPGILLFVGIGLV</sequence>
<keyword evidence="1" id="KW-0812">Transmembrane</keyword>
<dbReference type="EMBL" id="KQ965775">
    <property type="protein sequence ID" value="KXS13778.1"/>
    <property type="molecule type" value="Genomic_DNA"/>
</dbReference>
<gene>
    <name evidence="2" type="ORF">M427DRAFT_58371</name>
</gene>
<keyword evidence="1" id="KW-0472">Membrane</keyword>
<keyword evidence="3" id="KW-1185">Reference proteome</keyword>
<reference evidence="2 3" key="1">
    <citation type="journal article" date="2015" name="Genome Biol. Evol.">
        <title>Phylogenomic analyses indicate that early fungi evolved digesting cell walls of algal ancestors of land plants.</title>
        <authorList>
            <person name="Chang Y."/>
            <person name="Wang S."/>
            <person name="Sekimoto S."/>
            <person name="Aerts A.L."/>
            <person name="Choi C."/>
            <person name="Clum A."/>
            <person name="LaButti K.M."/>
            <person name="Lindquist E.A."/>
            <person name="Yee Ngan C."/>
            <person name="Ohm R.A."/>
            <person name="Salamov A.A."/>
            <person name="Grigoriev I.V."/>
            <person name="Spatafora J.W."/>
            <person name="Berbee M.L."/>
        </authorList>
    </citation>
    <scope>NUCLEOTIDE SEQUENCE [LARGE SCALE GENOMIC DNA]</scope>
    <source>
        <strain evidence="2 3">JEL478</strain>
    </source>
</reference>
<dbReference type="Proteomes" id="UP000070544">
    <property type="component" value="Unassembled WGS sequence"/>
</dbReference>
<evidence type="ECO:0000313" key="3">
    <source>
        <dbReference type="Proteomes" id="UP000070544"/>
    </source>
</evidence>
<protein>
    <recommendedName>
        <fullName evidence="4">G-protein coupled receptors family 3 profile domain-containing protein</fullName>
    </recommendedName>
</protein>
<evidence type="ECO:0000256" key="1">
    <source>
        <dbReference type="SAM" id="Phobius"/>
    </source>
</evidence>
<organism evidence="2 3">
    <name type="scientific">Gonapodya prolifera (strain JEL478)</name>
    <name type="common">Monoblepharis prolifera</name>
    <dbReference type="NCBI Taxonomy" id="1344416"/>
    <lineage>
        <taxon>Eukaryota</taxon>
        <taxon>Fungi</taxon>
        <taxon>Fungi incertae sedis</taxon>
        <taxon>Chytridiomycota</taxon>
        <taxon>Chytridiomycota incertae sedis</taxon>
        <taxon>Monoblepharidomycetes</taxon>
        <taxon>Monoblepharidales</taxon>
        <taxon>Gonapodyaceae</taxon>
        <taxon>Gonapodya</taxon>
    </lineage>
</organism>
<evidence type="ECO:0008006" key="4">
    <source>
        <dbReference type="Google" id="ProtNLM"/>
    </source>
</evidence>
<feature type="non-terminal residue" evidence="2">
    <location>
        <position position="95"/>
    </location>
</feature>
<feature type="transmembrane region" description="Helical" evidence="1">
    <location>
        <begin position="20"/>
        <end position="43"/>
    </location>
</feature>
<keyword evidence="1" id="KW-1133">Transmembrane helix</keyword>
<dbReference type="AlphaFoldDB" id="A0A139AAP2"/>